<keyword evidence="3" id="KW-1185">Reference proteome</keyword>
<dbReference type="Proteomes" id="UP001266305">
    <property type="component" value="Unassembled WGS sequence"/>
</dbReference>
<sequence>LKQANTKKPVVRNNKGPQTTGSHRMKEEDPQHNTNLTLGQILLPCSLLLYSLTDSESDVIEKANCIHKLSFDSSGAL</sequence>
<protein>
    <submittedName>
        <fullName evidence="2">Uncharacterized protein</fullName>
    </submittedName>
</protein>
<name>A0ABQ9U7I4_SAGOE</name>
<comment type="caution">
    <text evidence="2">The sequence shown here is derived from an EMBL/GenBank/DDBJ whole genome shotgun (WGS) entry which is preliminary data.</text>
</comment>
<evidence type="ECO:0000313" key="2">
    <source>
        <dbReference type="EMBL" id="KAK2093011.1"/>
    </source>
</evidence>
<feature type="non-terminal residue" evidence="2">
    <location>
        <position position="1"/>
    </location>
</feature>
<proteinExistence type="predicted"/>
<dbReference type="EMBL" id="JASSZA010000015">
    <property type="protein sequence ID" value="KAK2093011.1"/>
    <property type="molecule type" value="Genomic_DNA"/>
</dbReference>
<accession>A0ABQ9U7I4</accession>
<feature type="non-terminal residue" evidence="2">
    <location>
        <position position="77"/>
    </location>
</feature>
<reference evidence="2 3" key="1">
    <citation type="submission" date="2023-05" db="EMBL/GenBank/DDBJ databases">
        <title>B98-5 Cell Line De Novo Hybrid Assembly: An Optical Mapping Approach.</title>
        <authorList>
            <person name="Kananen K."/>
            <person name="Auerbach J.A."/>
            <person name="Kautto E."/>
            <person name="Blachly J.S."/>
        </authorList>
    </citation>
    <scope>NUCLEOTIDE SEQUENCE [LARGE SCALE GENOMIC DNA]</scope>
    <source>
        <strain evidence="2">B95-8</strain>
        <tissue evidence="2">Cell line</tissue>
    </source>
</reference>
<organism evidence="2 3">
    <name type="scientific">Saguinus oedipus</name>
    <name type="common">Cotton-top tamarin</name>
    <name type="synonym">Oedipomidas oedipus</name>
    <dbReference type="NCBI Taxonomy" id="9490"/>
    <lineage>
        <taxon>Eukaryota</taxon>
        <taxon>Metazoa</taxon>
        <taxon>Chordata</taxon>
        <taxon>Craniata</taxon>
        <taxon>Vertebrata</taxon>
        <taxon>Euteleostomi</taxon>
        <taxon>Mammalia</taxon>
        <taxon>Eutheria</taxon>
        <taxon>Euarchontoglires</taxon>
        <taxon>Primates</taxon>
        <taxon>Haplorrhini</taxon>
        <taxon>Platyrrhini</taxon>
        <taxon>Cebidae</taxon>
        <taxon>Callitrichinae</taxon>
        <taxon>Saguinus</taxon>
    </lineage>
</organism>
<evidence type="ECO:0000256" key="1">
    <source>
        <dbReference type="SAM" id="MobiDB-lite"/>
    </source>
</evidence>
<evidence type="ECO:0000313" key="3">
    <source>
        <dbReference type="Proteomes" id="UP001266305"/>
    </source>
</evidence>
<gene>
    <name evidence="2" type="ORF">P7K49_029540</name>
</gene>
<feature type="region of interest" description="Disordered" evidence="1">
    <location>
        <begin position="1"/>
        <end position="33"/>
    </location>
</feature>